<comment type="caution">
    <text evidence="1">The sequence shown here is derived from an EMBL/GenBank/DDBJ whole genome shotgun (WGS) entry which is preliminary data.</text>
</comment>
<dbReference type="Proteomes" id="UP000621540">
    <property type="component" value="Unassembled WGS sequence"/>
</dbReference>
<evidence type="ECO:0000313" key="2">
    <source>
        <dbReference type="Proteomes" id="UP000621540"/>
    </source>
</evidence>
<name>A0ABR7I7S3_9FIRM</name>
<protein>
    <submittedName>
        <fullName evidence="1">Uncharacterized protein</fullName>
    </submittedName>
</protein>
<reference evidence="1 2" key="1">
    <citation type="submission" date="2020-08" db="EMBL/GenBank/DDBJ databases">
        <title>Genome public.</title>
        <authorList>
            <person name="Liu C."/>
            <person name="Sun Q."/>
        </authorList>
    </citation>
    <scope>NUCLEOTIDE SEQUENCE [LARGE SCALE GENOMIC DNA]</scope>
    <source>
        <strain evidence="1 2">BX0805</strain>
    </source>
</reference>
<sequence length="57" mass="6740">MTDKERNDIIDKMDKTAMRPNRPMDFKEMKAYVEGYEDARNTMLDAVNDCYANEKTD</sequence>
<dbReference type="RefSeq" id="WP_186981626.1">
    <property type="nucleotide sequence ID" value="NZ_JACOQH010000002.1"/>
</dbReference>
<dbReference type="EMBL" id="JACOQH010000002">
    <property type="protein sequence ID" value="MBC5752993.1"/>
    <property type="molecule type" value="Genomic_DNA"/>
</dbReference>
<organism evidence="1 2">
    <name type="scientific">Roseburia yibonii</name>
    <dbReference type="NCBI Taxonomy" id="2763063"/>
    <lineage>
        <taxon>Bacteria</taxon>
        <taxon>Bacillati</taxon>
        <taxon>Bacillota</taxon>
        <taxon>Clostridia</taxon>
        <taxon>Lachnospirales</taxon>
        <taxon>Lachnospiraceae</taxon>
        <taxon>Roseburia</taxon>
    </lineage>
</organism>
<keyword evidence="2" id="KW-1185">Reference proteome</keyword>
<gene>
    <name evidence="1" type="ORF">H8Z76_02960</name>
</gene>
<evidence type="ECO:0000313" key="1">
    <source>
        <dbReference type="EMBL" id="MBC5752993.1"/>
    </source>
</evidence>
<accession>A0ABR7I7S3</accession>
<proteinExistence type="predicted"/>